<feature type="domain" description="NHR" evidence="1">
    <location>
        <begin position="739"/>
        <end position="892"/>
    </location>
</feature>
<dbReference type="FunFam" id="2.60.120.920:FF:000014">
    <property type="entry name" value="neuralized-like protein 4 isoform X2"/>
    <property type="match status" value="1"/>
</dbReference>
<dbReference type="InterPro" id="IPR013320">
    <property type="entry name" value="ConA-like_dom_sf"/>
</dbReference>
<sequence length="1349" mass="147087">MGGPEGCAGTFHPRCGQRVVLSEGRTVARRSLADFNCGLVFSATPLEPGRPFLVRIDSKVNTWSGSIEIGATALDPDLMAELPLSATDLMQDTYVMSDLDTLQEGDTVGVLLNLQGELEFMVNGESQGVAEPTPPSRLFALIDIYGKCVQVSAVQSQPAVPPVPRPDRLRFHSRSGHLIKMSNGQRTAERRRPLDEFNNGVVLTHRPLLTNELFEIRIEKLVAKWSGSIEVGVTSHNPESLALPATMTNLRSGTIMMSGCGILTNGQGTRREYGHFNLDELREGDTIGIVRKPNNSLHYFINGMDQGVAANDLKGPIWGVIDLYGMTVKVTIVDREREQQNATNQFEEVEEEFESSCDSLVFHRRCGSNAAVINGGRTAHRPNALEDFNNGVVLTSRFLQTGELFEVRLEYMVKKWAGSIEIGVTTHRPQELEFPSTMTNMRSGTWMMTGNGVMHNGTTVLDDYGHNLDRLAVGDRVGVMRLADGTLHFYVNGTDQGVAATGVPDAVYGVIDLYGQASRASVVSRRPTPTAILPSEPPPPSTRPLRFHNVHGKNASISNSGLTASRPRAYGEFNDAIVVTNRPLADGELFEVLIDYTVDRWSGSIEVGVTRIRPEELEFPSTMTDIDHDSWMLSGSSVMQNGATVRNGYRCDLDTIRSGNRIGVVRHQNGNLHFFLNGEDQGIACQNVPSGVYGVIDLYGQCSQVTITSPREGDLEDSVDSIVPGCHSPTKTSSSPILKHQFSSKCSGNLVLRNNNQNAQRNKNSQGHSIVFSAKPLEIDSTFEVTISEESPSSSGCLSVGVTSLDVETAEVVSVSNGLADLTPDTWFIMGSQVDLKCGTITRIGLRLTPENSLRLLINSEDLGEVAENLPRRLFAVYDIFGRTEGLTVVREGAGISETAPRAAPEDSRFLSADWMHDSLEVTSGGGMHTSSTLSSPIAPQPPFDGQMQESVPPPLAFHERHGRNIKLSNSRATAQRIASYNQGVVVGAHPLAPDLLFQFRVDRVNSRWTSSVALGVTSQSPDLLSVPVAALALRKETWVISSDGVFFNGDKIGECGEWGSGAEPQAGQVLGLMVDAKGNMRLFLDHRDVGVLAKNVPPNCFPLIDVYGQCEQVTILEYNSMCVRVPEKEKAEYEGEEKEDSLASLRFIDQSISEDSLLLQSIVLARANTCDYLELCTAFKRQLGLPDGFFAEGSAGVCYCELCELSSDKAEVPGGQPEFWPPRGWCAFELRRRPSAAATTGTWHTAFVQVSASRLRRCLDRGAPLPPGGGRALALAPNIECAADNASHRIFCDFGSNRKFKSQVGFELLVQPGSYQVSGSDFSQRWSTKEKGNLMLTSLLLRLQPLQV</sequence>
<accession>A0A8S1D0M8</accession>
<name>A0A8S1D0M8_9INSE</name>
<dbReference type="Pfam" id="PF07177">
    <property type="entry name" value="Neuralized"/>
    <property type="match status" value="6"/>
</dbReference>
<evidence type="ECO:0000313" key="2">
    <source>
        <dbReference type="EMBL" id="CAB3373695.1"/>
    </source>
</evidence>
<dbReference type="SMART" id="SM00588">
    <property type="entry name" value="NEUZ"/>
    <property type="match status" value="6"/>
</dbReference>
<feature type="domain" description="NHR" evidence="1">
    <location>
        <begin position="955"/>
        <end position="1119"/>
    </location>
</feature>
<reference evidence="2 3" key="1">
    <citation type="submission" date="2020-04" db="EMBL/GenBank/DDBJ databases">
        <authorList>
            <person name="Alioto T."/>
            <person name="Alioto T."/>
            <person name="Gomez Garrido J."/>
        </authorList>
    </citation>
    <scope>NUCLEOTIDE SEQUENCE [LARGE SCALE GENOMIC DNA]</scope>
</reference>
<dbReference type="Gene3D" id="2.60.120.920">
    <property type="match status" value="6"/>
</dbReference>
<feature type="domain" description="NHR" evidence="1">
    <location>
        <begin position="8"/>
        <end position="156"/>
    </location>
</feature>
<dbReference type="InterPro" id="IPR037962">
    <property type="entry name" value="Neuralized"/>
</dbReference>
<protein>
    <recommendedName>
        <fullName evidence="1">NHR domain-containing protein</fullName>
    </recommendedName>
</protein>
<dbReference type="EMBL" id="CADEPI010000088">
    <property type="protein sequence ID" value="CAB3373695.1"/>
    <property type="molecule type" value="Genomic_DNA"/>
</dbReference>
<comment type="caution">
    <text evidence="2">The sequence shown here is derived from an EMBL/GenBank/DDBJ whole genome shotgun (WGS) entry which is preliminary data.</text>
</comment>
<organism evidence="2 3">
    <name type="scientific">Cloeon dipterum</name>
    <dbReference type="NCBI Taxonomy" id="197152"/>
    <lineage>
        <taxon>Eukaryota</taxon>
        <taxon>Metazoa</taxon>
        <taxon>Ecdysozoa</taxon>
        <taxon>Arthropoda</taxon>
        <taxon>Hexapoda</taxon>
        <taxon>Insecta</taxon>
        <taxon>Pterygota</taxon>
        <taxon>Palaeoptera</taxon>
        <taxon>Ephemeroptera</taxon>
        <taxon>Pisciforma</taxon>
        <taxon>Baetidae</taxon>
        <taxon>Cloeon</taxon>
    </lineage>
</organism>
<dbReference type="OrthoDB" id="49113at2759"/>
<gene>
    <name evidence="2" type="ORF">CLODIP_2_CD11291</name>
</gene>
<dbReference type="FunFam" id="2.60.120.920:FF:000001">
    <property type="entry name" value="neuralized-like protein 4 isoform X1"/>
    <property type="match status" value="3"/>
</dbReference>
<dbReference type="GO" id="GO:0061630">
    <property type="term" value="F:ubiquitin protein ligase activity"/>
    <property type="evidence" value="ECO:0007669"/>
    <property type="project" value="TreeGrafter"/>
</dbReference>
<dbReference type="CDD" id="cd12887">
    <property type="entry name" value="SPRY_NHR_like"/>
    <property type="match status" value="5"/>
</dbReference>
<dbReference type="InterPro" id="IPR006573">
    <property type="entry name" value="NHR_dom"/>
</dbReference>
<evidence type="ECO:0000313" key="3">
    <source>
        <dbReference type="Proteomes" id="UP000494165"/>
    </source>
</evidence>
<feature type="domain" description="NHR" evidence="1">
    <location>
        <begin position="168"/>
        <end position="335"/>
    </location>
</feature>
<evidence type="ECO:0000259" key="1">
    <source>
        <dbReference type="PROSITE" id="PS51065"/>
    </source>
</evidence>
<dbReference type="PANTHER" id="PTHR12429">
    <property type="entry name" value="NEURALIZED"/>
    <property type="match status" value="1"/>
</dbReference>
<feature type="domain" description="NHR" evidence="1">
    <location>
        <begin position="544"/>
        <end position="710"/>
    </location>
</feature>
<keyword evidence="3" id="KW-1185">Reference proteome</keyword>
<dbReference type="PROSITE" id="PS51065">
    <property type="entry name" value="NHR"/>
    <property type="match status" value="6"/>
</dbReference>
<dbReference type="Proteomes" id="UP000494165">
    <property type="component" value="Unassembled WGS sequence"/>
</dbReference>
<feature type="domain" description="NHR" evidence="1">
    <location>
        <begin position="359"/>
        <end position="525"/>
    </location>
</feature>
<dbReference type="InterPro" id="IPR043136">
    <property type="entry name" value="B30.2/SPRY_sf"/>
</dbReference>
<dbReference type="PANTHER" id="PTHR12429:SF14">
    <property type="entry name" value="NEURALIZED-LIKE PROTEIN 4"/>
    <property type="match status" value="1"/>
</dbReference>
<proteinExistence type="predicted"/>
<dbReference type="SUPFAM" id="SSF49899">
    <property type="entry name" value="Concanavalin A-like lectins/glucanases"/>
    <property type="match status" value="2"/>
</dbReference>